<reference evidence="3" key="1">
    <citation type="journal article" date="2017" name="Genome Biol.">
        <title>Comparative genomics reveals high biological diversity and specific adaptations in the industrially and medically important fungal genus Aspergillus.</title>
        <authorList>
            <person name="de Vries R.P."/>
            <person name="Riley R."/>
            <person name="Wiebenga A."/>
            <person name="Aguilar-Osorio G."/>
            <person name="Amillis S."/>
            <person name="Uchima C.A."/>
            <person name="Anderluh G."/>
            <person name="Asadollahi M."/>
            <person name="Askin M."/>
            <person name="Barry K."/>
            <person name="Battaglia E."/>
            <person name="Bayram O."/>
            <person name="Benocci T."/>
            <person name="Braus-Stromeyer S.A."/>
            <person name="Caldana C."/>
            <person name="Canovas D."/>
            <person name="Cerqueira G.C."/>
            <person name="Chen F."/>
            <person name="Chen W."/>
            <person name="Choi C."/>
            <person name="Clum A."/>
            <person name="Dos Santos R.A."/>
            <person name="Damasio A.R."/>
            <person name="Diallinas G."/>
            <person name="Emri T."/>
            <person name="Fekete E."/>
            <person name="Flipphi M."/>
            <person name="Freyberg S."/>
            <person name="Gallo A."/>
            <person name="Gournas C."/>
            <person name="Habgood R."/>
            <person name="Hainaut M."/>
            <person name="Harispe M.L."/>
            <person name="Henrissat B."/>
            <person name="Hilden K.S."/>
            <person name="Hope R."/>
            <person name="Hossain A."/>
            <person name="Karabika E."/>
            <person name="Karaffa L."/>
            <person name="Karanyi Z."/>
            <person name="Krasevec N."/>
            <person name="Kuo A."/>
            <person name="Kusch H."/>
            <person name="LaButti K."/>
            <person name="Lagendijk E.L."/>
            <person name="Lapidus A."/>
            <person name="Levasseur A."/>
            <person name="Lindquist E."/>
            <person name="Lipzen A."/>
            <person name="Logrieco A.F."/>
            <person name="MacCabe A."/>
            <person name="Maekelae M.R."/>
            <person name="Malavazi I."/>
            <person name="Melin P."/>
            <person name="Meyer V."/>
            <person name="Mielnichuk N."/>
            <person name="Miskei M."/>
            <person name="Molnar A.P."/>
            <person name="Mule G."/>
            <person name="Ngan C.Y."/>
            <person name="Orejas M."/>
            <person name="Orosz E."/>
            <person name="Ouedraogo J.P."/>
            <person name="Overkamp K.M."/>
            <person name="Park H.-S."/>
            <person name="Perrone G."/>
            <person name="Piumi F."/>
            <person name="Punt P.J."/>
            <person name="Ram A.F."/>
            <person name="Ramon A."/>
            <person name="Rauscher S."/>
            <person name="Record E."/>
            <person name="Riano-Pachon D.M."/>
            <person name="Robert V."/>
            <person name="Roehrig J."/>
            <person name="Ruller R."/>
            <person name="Salamov A."/>
            <person name="Salih N.S."/>
            <person name="Samson R.A."/>
            <person name="Sandor E."/>
            <person name="Sanguinetti M."/>
            <person name="Schuetze T."/>
            <person name="Sepcic K."/>
            <person name="Shelest E."/>
            <person name="Sherlock G."/>
            <person name="Sophianopoulou V."/>
            <person name="Squina F.M."/>
            <person name="Sun H."/>
            <person name="Susca A."/>
            <person name="Todd R.B."/>
            <person name="Tsang A."/>
            <person name="Unkles S.E."/>
            <person name="van de Wiele N."/>
            <person name="van Rossen-Uffink D."/>
            <person name="Oliveira J.V."/>
            <person name="Vesth T.C."/>
            <person name="Visser J."/>
            <person name="Yu J.-H."/>
            <person name="Zhou M."/>
            <person name="Andersen M.R."/>
            <person name="Archer D.B."/>
            <person name="Baker S.E."/>
            <person name="Benoit I."/>
            <person name="Brakhage A.A."/>
            <person name="Braus G.H."/>
            <person name="Fischer R."/>
            <person name="Frisvad J.C."/>
            <person name="Goldman G.H."/>
            <person name="Houbraken J."/>
            <person name="Oakley B."/>
            <person name="Pocsi I."/>
            <person name="Scazzocchio C."/>
            <person name="Seiboth B."/>
            <person name="vanKuyk P.A."/>
            <person name="Wortman J."/>
            <person name="Dyer P.S."/>
            <person name="Grigoriev I.V."/>
        </authorList>
    </citation>
    <scope>NUCLEOTIDE SEQUENCE [LARGE SCALE GENOMIC DNA]</scope>
    <source>
        <strain evidence="3">CBS 583.65</strain>
    </source>
</reference>
<dbReference type="SUPFAM" id="SSF81383">
    <property type="entry name" value="F-box domain"/>
    <property type="match status" value="1"/>
</dbReference>
<dbReference type="STRING" id="1036611.A0A1L9PGR9"/>
<proteinExistence type="predicted"/>
<dbReference type="EMBL" id="KV878127">
    <property type="protein sequence ID" value="OJJ00692.1"/>
    <property type="molecule type" value="Genomic_DNA"/>
</dbReference>
<dbReference type="Pfam" id="PF00646">
    <property type="entry name" value="F-box"/>
    <property type="match status" value="1"/>
</dbReference>
<evidence type="ECO:0000259" key="1">
    <source>
        <dbReference type="PROSITE" id="PS50181"/>
    </source>
</evidence>
<dbReference type="CDD" id="cd09917">
    <property type="entry name" value="F-box_SF"/>
    <property type="match status" value="1"/>
</dbReference>
<accession>A0A1L9PGR9</accession>
<name>A0A1L9PGR9_ASPVE</name>
<dbReference type="SMART" id="SM00256">
    <property type="entry name" value="FBOX"/>
    <property type="match status" value="1"/>
</dbReference>
<dbReference type="InterPro" id="IPR036047">
    <property type="entry name" value="F-box-like_dom_sf"/>
</dbReference>
<keyword evidence="3" id="KW-1185">Reference proteome</keyword>
<dbReference type="RefSeq" id="XP_040666454.1">
    <property type="nucleotide sequence ID" value="XM_040815439.1"/>
</dbReference>
<protein>
    <recommendedName>
        <fullName evidence="1">F-box domain-containing protein</fullName>
    </recommendedName>
</protein>
<evidence type="ECO:0000313" key="2">
    <source>
        <dbReference type="EMBL" id="OJJ00692.1"/>
    </source>
</evidence>
<dbReference type="GeneID" id="63730950"/>
<gene>
    <name evidence="2" type="ORF">ASPVEDRAFT_588900</name>
</gene>
<dbReference type="Proteomes" id="UP000184073">
    <property type="component" value="Unassembled WGS sequence"/>
</dbReference>
<dbReference type="AlphaFoldDB" id="A0A1L9PGR9"/>
<feature type="domain" description="F-box" evidence="1">
    <location>
        <begin position="32"/>
        <end position="81"/>
    </location>
</feature>
<dbReference type="Gene3D" id="1.20.1280.50">
    <property type="match status" value="1"/>
</dbReference>
<dbReference type="VEuPathDB" id="FungiDB:ASPVEDRAFT_588900"/>
<dbReference type="InterPro" id="IPR001810">
    <property type="entry name" value="F-box_dom"/>
</dbReference>
<organism evidence="2 3">
    <name type="scientific">Aspergillus versicolor CBS 583.65</name>
    <dbReference type="NCBI Taxonomy" id="1036611"/>
    <lineage>
        <taxon>Eukaryota</taxon>
        <taxon>Fungi</taxon>
        <taxon>Dikarya</taxon>
        <taxon>Ascomycota</taxon>
        <taxon>Pezizomycotina</taxon>
        <taxon>Eurotiomycetes</taxon>
        <taxon>Eurotiomycetidae</taxon>
        <taxon>Eurotiales</taxon>
        <taxon>Aspergillaceae</taxon>
        <taxon>Aspergillus</taxon>
        <taxon>Aspergillus subgen. Nidulantes</taxon>
    </lineage>
</organism>
<dbReference type="OrthoDB" id="4454461at2759"/>
<evidence type="ECO:0000313" key="3">
    <source>
        <dbReference type="Proteomes" id="UP000184073"/>
    </source>
</evidence>
<dbReference type="PROSITE" id="PS50181">
    <property type="entry name" value="FBOX"/>
    <property type="match status" value="1"/>
</dbReference>
<sequence length="352" mass="40049">MIELTGLIPTPNFGAALFKKLLGLLHRPSRTKPSLTALPNKLLVEIFQYLPLIDQASLALTCKSFHFIFNHVFENELFRFPRLYQLRLPHLYPDGIIKLGKTRQQFLRRLQDKRVRYCAKCMKLHRRETFAHPTYTGPMIYREFCWTEAGVIDLCPCVALTIHDKNRIVCHLRRMAKGKPVVLKDGLERFFVLGSCRGVVTPNGHGSLVSGRAPTHAPAHAPALVHCCAVSSHAFVEARIRTVLYIGRKGMLIAETDYEVSTDARVMEWQLDDDGFADAHYNLLWAMRTSEMGLLLGGEGHRHDDGVKDKKQVSFSVKRNLGSCELPADGHWSKQDRLMSPSYVRLMHAYEN</sequence>